<name>A0AAJ0AS43_9PEZI</name>
<feature type="compositionally biased region" description="Low complexity" evidence="1">
    <location>
        <begin position="148"/>
        <end position="159"/>
    </location>
</feature>
<feature type="region of interest" description="Disordered" evidence="1">
    <location>
        <begin position="129"/>
        <end position="232"/>
    </location>
</feature>
<protein>
    <submittedName>
        <fullName evidence="2">Uncharacterized protein</fullName>
    </submittedName>
</protein>
<dbReference type="RefSeq" id="XP_060432428.1">
    <property type="nucleotide sequence ID" value="XM_060578225.1"/>
</dbReference>
<dbReference type="EMBL" id="JAHMHR010000010">
    <property type="protein sequence ID" value="KAK1688733.1"/>
    <property type="molecule type" value="Genomic_DNA"/>
</dbReference>
<proteinExistence type="predicted"/>
<sequence>MVVITKTKWLKSTAELQTCLGVNFKTCFNCQGHSATKSTCGNAVSQASRSEIPFVMLDIINSNDLTSASAHLQRLASFALCKRSHQSQAVEKATQWKARVRSYLQVGDETEVKIPVGPQRTTTTTTTIMTTITPPSSPVANKREERQAAATTRSSRRSAAPPPVAARRATRAPRGSTPSTAIHLEEDSEEDCEEKETLPEPKPVRSRTRGARAPSVKWELNGGAGLPYPYPSQTEDRENLEYELAKAKAELAMYDAWARLRKFE</sequence>
<reference evidence="2" key="1">
    <citation type="submission" date="2021-06" db="EMBL/GenBank/DDBJ databases">
        <title>Comparative genomics, transcriptomics and evolutionary studies reveal genomic signatures of adaptation to plant cell wall in hemibiotrophic fungi.</title>
        <authorList>
            <consortium name="DOE Joint Genome Institute"/>
            <person name="Baroncelli R."/>
            <person name="Diaz J.F."/>
            <person name="Benocci T."/>
            <person name="Peng M."/>
            <person name="Battaglia E."/>
            <person name="Haridas S."/>
            <person name="Andreopoulos W."/>
            <person name="Labutti K."/>
            <person name="Pangilinan J."/>
            <person name="Floch G.L."/>
            <person name="Makela M.R."/>
            <person name="Henrissat B."/>
            <person name="Grigoriev I.V."/>
            <person name="Crouch J.A."/>
            <person name="De Vries R.P."/>
            <person name="Sukno S.A."/>
            <person name="Thon M.R."/>
        </authorList>
    </citation>
    <scope>NUCLEOTIDE SEQUENCE</scope>
    <source>
        <strain evidence="2">CBS 193.32</strain>
    </source>
</reference>
<dbReference type="Proteomes" id="UP001224890">
    <property type="component" value="Unassembled WGS sequence"/>
</dbReference>
<comment type="caution">
    <text evidence="2">The sequence shown here is derived from an EMBL/GenBank/DDBJ whole genome shotgun (WGS) entry which is preliminary data.</text>
</comment>
<dbReference type="GeneID" id="85462751"/>
<keyword evidence="3" id="KW-1185">Reference proteome</keyword>
<dbReference type="AlphaFoldDB" id="A0AAJ0AS43"/>
<evidence type="ECO:0000256" key="1">
    <source>
        <dbReference type="SAM" id="MobiDB-lite"/>
    </source>
</evidence>
<evidence type="ECO:0000313" key="2">
    <source>
        <dbReference type="EMBL" id="KAK1688733.1"/>
    </source>
</evidence>
<accession>A0AAJ0AS43</accession>
<organism evidence="2 3">
    <name type="scientific">Colletotrichum godetiae</name>
    <dbReference type="NCBI Taxonomy" id="1209918"/>
    <lineage>
        <taxon>Eukaryota</taxon>
        <taxon>Fungi</taxon>
        <taxon>Dikarya</taxon>
        <taxon>Ascomycota</taxon>
        <taxon>Pezizomycotina</taxon>
        <taxon>Sordariomycetes</taxon>
        <taxon>Hypocreomycetidae</taxon>
        <taxon>Glomerellales</taxon>
        <taxon>Glomerellaceae</taxon>
        <taxon>Colletotrichum</taxon>
        <taxon>Colletotrichum acutatum species complex</taxon>
    </lineage>
</organism>
<evidence type="ECO:0000313" key="3">
    <source>
        <dbReference type="Proteomes" id="UP001224890"/>
    </source>
</evidence>
<gene>
    <name evidence="2" type="ORF">BDP55DRAFT_713044</name>
</gene>